<dbReference type="EMBL" id="GBXM01014219">
    <property type="protein sequence ID" value="JAH94358.1"/>
    <property type="molecule type" value="Transcribed_RNA"/>
</dbReference>
<dbReference type="AlphaFoldDB" id="A0A0E9WY42"/>
<accession>A0A0E9WY42</accession>
<proteinExistence type="predicted"/>
<sequence length="71" mass="8161">MTNCEVTAYIHAQYNWSFTFSLTHTNCHHENICLQAKKKTNSILRTCRKPRDSIRGTSANVYNEEIVQGDA</sequence>
<reference evidence="1" key="2">
    <citation type="journal article" date="2015" name="Fish Shellfish Immunol.">
        <title>Early steps in the European eel (Anguilla anguilla)-Vibrio vulnificus interaction in the gills: Role of the RtxA13 toxin.</title>
        <authorList>
            <person name="Callol A."/>
            <person name="Pajuelo D."/>
            <person name="Ebbesson L."/>
            <person name="Teles M."/>
            <person name="MacKenzie S."/>
            <person name="Amaro C."/>
        </authorList>
    </citation>
    <scope>NUCLEOTIDE SEQUENCE</scope>
</reference>
<name>A0A0E9WY42_ANGAN</name>
<organism evidence="1">
    <name type="scientific">Anguilla anguilla</name>
    <name type="common">European freshwater eel</name>
    <name type="synonym">Muraena anguilla</name>
    <dbReference type="NCBI Taxonomy" id="7936"/>
    <lineage>
        <taxon>Eukaryota</taxon>
        <taxon>Metazoa</taxon>
        <taxon>Chordata</taxon>
        <taxon>Craniata</taxon>
        <taxon>Vertebrata</taxon>
        <taxon>Euteleostomi</taxon>
        <taxon>Actinopterygii</taxon>
        <taxon>Neopterygii</taxon>
        <taxon>Teleostei</taxon>
        <taxon>Anguilliformes</taxon>
        <taxon>Anguillidae</taxon>
        <taxon>Anguilla</taxon>
    </lineage>
</organism>
<evidence type="ECO:0000313" key="1">
    <source>
        <dbReference type="EMBL" id="JAH94358.1"/>
    </source>
</evidence>
<reference evidence="1" key="1">
    <citation type="submission" date="2014-11" db="EMBL/GenBank/DDBJ databases">
        <authorList>
            <person name="Amaro Gonzalez C."/>
        </authorList>
    </citation>
    <scope>NUCLEOTIDE SEQUENCE</scope>
</reference>
<protein>
    <submittedName>
        <fullName evidence="1">Uncharacterized protein</fullName>
    </submittedName>
</protein>